<organism evidence="1 2">
    <name type="scientific">Desulfoluna limicola</name>
    <dbReference type="NCBI Taxonomy" id="2810562"/>
    <lineage>
        <taxon>Bacteria</taxon>
        <taxon>Pseudomonadati</taxon>
        <taxon>Thermodesulfobacteriota</taxon>
        <taxon>Desulfobacteria</taxon>
        <taxon>Desulfobacterales</taxon>
        <taxon>Desulfolunaceae</taxon>
        <taxon>Desulfoluna</taxon>
    </lineage>
</organism>
<evidence type="ECO:0000313" key="1">
    <source>
        <dbReference type="EMBL" id="BCS99119.1"/>
    </source>
</evidence>
<dbReference type="Proteomes" id="UP001320148">
    <property type="component" value="Chromosome"/>
</dbReference>
<name>A0ABM7PPA5_9BACT</name>
<keyword evidence="2" id="KW-1185">Reference proteome</keyword>
<dbReference type="RefSeq" id="WP_236890474.1">
    <property type="nucleotide sequence ID" value="NZ_AP024488.1"/>
</dbReference>
<reference evidence="1 2" key="1">
    <citation type="submission" date="2021-02" db="EMBL/GenBank/DDBJ databases">
        <title>Complete genome of Desulfoluna sp. strain ASN36.</title>
        <authorList>
            <person name="Takahashi A."/>
            <person name="Kojima H."/>
            <person name="Fukui M."/>
        </authorList>
    </citation>
    <scope>NUCLEOTIDE SEQUENCE [LARGE SCALE GENOMIC DNA]</scope>
    <source>
        <strain evidence="1 2">ASN36</strain>
    </source>
</reference>
<gene>
    <name evidence="1" type="ORF">DSLASN_47510</name>
</gene>
<evidence type="ECO:0000313" key="2">
    <source>
        <dbReference type="Proteomes" id="UP001320148"/>
    </source>
</evidence>
<dbReference type="EMBL" id="AP024488">
    <property type="protein sequence ID" value="BCS99119.1"/>
    <property type="molecule type" value="Genomic_DNA"/>
</dbReference>
<accession>A0ABM7PPA5</accession>
<dbReference type="Gene3D" id="1.10.357.10">
    <property type="entry name" value="Tetracycline Repressor, domain 2"/>
    <property type="match status" value="1"/>
</dbReference>
<dbReference type="SUPFAM" id="SSF46689">
    <property type="entry name" value="Homeodomain-like"/>
    <property type="match status" value="1"/>
</dbReference>
<protein>
    <submittedName>
        <fullName evidence="1">TetR family transcriptional regulator</fullName>
    </submittedName>
</protein>
<sequence>MPPKSKYTLHDIVDAAFNVARREGMEKLTARTIAAELNASTMPIYSCGKSMAEIEIEVVKKAWETLRGYQEKPRSHDTYLDLGVGYVLFAKSERHLFRCVHNDKYREINTLLGDENLQRSLDLLADYPLFAGVPQGIKEKILIQGWIYSHGLADLMLNSLAERVQELKTEKQITDYFLEANLMSWEGLKSIVEQYRTS</sequence>
<proteinExistence type="predicted"/>
<dbReference type="InterPro" id="IPR009057">
    <property type="entry name" value="Homeodomain-like_sf"/>
</dbReference>